<organism evidence="1 2">
    <name type="scientific">Pelagimonas varians</name>
    <dbReference type="NCBI Taxonomy" id="696760"/>
    <lineage>
        <taxon>Bacteria</taxon>
        <taxon>Pseudomonadati</taxon>
        <taxon>Pseudomonadota</taxon>
        <taxon>Alphaproteobacteria</taxon>
        <taxon>Rhodobacterales</taxon>
        <taxon>Roseobacteraceae</taxon>
        <taxon>Pelagimonas</taxon>
    </lineage>
</organism>
<name>A0A238L5J2_9RHOB</name>
<evidence type="ECO:0000313" key="2">
    <source>
        <dbReference type="Proteomes" id="UP000220836"/>
    </source>
</evidence>
<keyword evidence="2" id="KW-1185">Reference proteome</keyword>
<dbReference type="Proteomes" id="UP000220836">
    <property type="component" value="Unassembled WGS sequence"/>
</dbReference>
<protein>
    <submittedName>
        <fullName evidence="1">Uncharacterized protein</fullName>
    </submittedName>
</protein>
<reference evidence="1 2" key="1">
    <citation type="submission" date="2017-05" db="EMBL/GenBank/DDBJ databases">
        <authorList>
            <person name="Song R."/>
            <person name="Chenine A.L."/>
            <person name="Ruprecht R.M."/>
        </authorList>
    </citation>
    <scope>NUCLEOTIDE SEQUENCE [LARGE SCALE GENOMIC DNA]</scope>
    <source>
        <strain evidence="1 2">CECT 8663</strain>
    </source>
</reference>
<accession>A0A238L5J2</accession>
<gene>
    <name evidence="1" type="ORF">PEV8663_04573</name>
</gene>
<proteinExistence type="predicted"/>
<evidence type="ECO:0000313" key="1">
    <source>
        <dbReference type="EMBL" id="SMX50267.1"/>
    </source>
</evidence>
<dbReference type="EMBL" id="FXYH01000029">
    <property type="protein sequence ID" value="SMX50267.1"/>
    <property type="molecule type" value="Genomic_DNA"/>
</dbReference>
<dbReference type="RefSeq" id="WP_097806981.1">
    <property type="nucleotide sequence ID" value="NZ_FXYH01000029.1"/>
</dbReference>
<dbReference type="AlphaFoldDB" id="A0A238L5J2"/>
<sequence length="109" mass="12350">MAKTSYIAALNSHAGWLLGRVLLSRLSLFFNLAREDRVPAVVAFSSWLMARLLFASAPFFWRCFALFSFDVFQNGAEMFIRGSRGIRYALVFVEDSELLPIYWTGSGVN</sequence>